<dbReference type="InterPro" id="IPR007219">
    <property type="entry name" value="XnlR_reg_dom"/>
</dbReference>
<dbReference type="SMART" id="SM00906">
    <property type="entry name" value="Fungal_trans"/>
    <property type="match status" value="1"/>
</dbReference>
<feature type="compositionally biased region" description="Low complexity" evidence="6">
    <location>
        <begin position="1"/>
        <end position="12"/>
    </location>
</feature>
<feature type="region of interest" description="Disordered" evidence="6">
    <location>
        <begin position="686"/>
        <end position="720"/>
    </location>
</feature>
<evidence type="ECO:0000256" key="3">
    <source>
        <dbReference type="ARBA" id="ARBA00023125"/>
    </source>
</evidence>
<keyword evidence="5" id="KW-0539">Nucleus</keyword>
<dbReference type="Pfam" id="PF00172">
    <property type="entry name" value="Zn_clus"/>
    <property type="match status" value="1"/>
</dbReference>
<reference evidence="8 9" key="1">
    <citation type="submission" date="2013-03" db="EMBL/GenBank/DDBJ databases">
        <title>The Genome Sequence of Capronia epimyces CBS 606.96.</title>
        <authorList>
            <consortium name="The Broad Institute Genomics Platform"/>
            <person name="Cuomo C."/>
            <person name="de Hoog S."/>
            <person name="Gorbushina A."/>
            <person name="Walker B."/>
            <person name="Young S.K."/>
            <person name="Zeng Q."/>
            <person name="Gargeya S."/>
            <person name="Fitzgerald M."/>
            <person name="Haas B."/>
            <person name="Abouelleil A."/>
            <person name="Allen A.W."/>
            <person name="Alvarado L."/>
            <person name="Arachchi H.M."/>
            <person name="Berlin A.M."/>
            <person name="Chapman S.B."/>
            <person name="Gainer-Dewar J."/>
            <person name="Goldberg J."/>
            <person name="Griggs A."/>
            <person name="Gujja S."/>
            <person name="Hansen M."/>
            <person name="Howarth C."/>
            <person name="Imamovic A."/>
            <person name="Ireland A."/>
            <person name="Larimer J."/>
            <person name="McCowan C."/>
            <person name="Murphy C."/>
            <person name="Pearson M."/>
            <person name="Poon T.W."/>
            <person name="Priest M."/>
            <person name="Roberts A."/>
            <person name="Saif S."/>
            <person name="Shea T."/>
            <person name="Sisk P."/>
            <person name="Sykes S."/>
            <person name="Wortman J."/>
            <person name="Nusbaum C."/>
            <person name="Birren B."/>
        </authorList>
    </citation>
    <scope>NUCLEOTIDE SEQUENCE [LARGE SCALE GENOMIC DNA]</scope>
    <source>
        <strain evidence="8 9">CBS 606.96</strain>
    </source>
</reference>
<proteinExistence type="predicted"/>
<gene>
    <name evidence="8" type="ORF">A1O3_00670</name>
</gene>
<feature type="domain" description="Zn(2)-C6 fungal-type" evidence="7">
    <location>
        <begin position="38"/>
        <end position="69"/>
    </location>
</feature>
<dbReference type="CDD" id="cd12148">
    <property type="entry name" value="fungal_TF_MHR"/>
    <property type="match status" value="1"/>
</dbReference>
<evidence type="ECO:0000256" key="2">
    <source>
        <dbReference type="ARBA" id="ARBA00023015"/>
    </source>
</evidence>
<accession>W9YR21</accession>
<dbReference type="GeneID" id="19164810"/>
<dbReference type="eggNOG" id="ENOG502SJ8Q">
    <property type="taxonomic scope" value="Eukaryota"/>
</dbReference>
<dbReference type="GO" id="GO:0003677">
    <property type="term" value="F:DNA binding"/>
    <property type="evidence" value="ECO:0007669"/>
    <property type="project" value="UniProtKB-KW"/>
</dbReference>
<keyword evidence="3" id="KW-0238">DNA-binding</keyword>
<evidence type="ECO:0000256" key="1">
    <source>
        <dbReference type="ARBA" id="ARBA00022723"/>
    </source>
</evidence>
<dbReference type="InterPro" id="IPR036864">
    <property type="entry name" value="Zn2-C6_fun-type_DNA-bd_sf"/>
</dbReference>
<dbReference type="PROSITE" id="PS50048">
    <property type="entry name" value="ZN2_CY6_FUNGAL_2"/>
    <property type="match status" value="1"/>
</dbReference>
<keyword evidence="2" id="KW-0805">Transcription regulation</keyword>
<dbReference type="EMBL" id="AMGY01000001">
    <property type="protein sequence ID" value="EXJ92120.1"/>
    <property type="molecule type" value="Genomic_DNA"/>
</dbReference>
<dbReference type="AlphaFoldDB" id="W9YR21"/>
<feature type="region of interest" description="Disordered" evidence="6">
    <location>
        <begin position="758"/>
        <end position="784"/>
    </location>
</feature>
<evidence type="ECO:0000256" key="5">
    <source>
        <dbReference type="ARBA" id="ARBA00023242"/>
    </source>
</evidence>
<dbReference type="SUPFAM" id="SSF57701">
    <property type="entry name" value="Zn2/Cys6 DNA-binding domain"/>
    <property type="match status" value="1"/>
</dbReference>
<dbReference type="GO" id="GO:0006351">
    <property type="term" value="P:DNA-templated transcription"/>
    <property type="evidence" value="ECO:0007669"/>
    <property type="project" value="InterPro"/>
</dbReference>
<dbReference type="Gene3D" id="4.10.240.10">
    <property type="entry name" value="Zn(2)-C6 fungal-type DNA-binding domain"/>
    <property type="match status" value="1"/>
</dbReference>
<dbReference type="PROSITE" id="PS00463">
    <property type="entry name" value="ZN2_CY6_FUNGAL_1"/>
    <property type="match status" value="1"/>
</dbReference>
<feature type="compositionally biased region" description="Polar residues" evidence="6">
    <location>
        <begin position="763"/>
        <end position="780"/>
    </location>
</feature>
<dbReference type="RefSeq" id="XP_007729010.1">
    <property type="nucleotide sequence ID" value="XM_007730820.1"/>
</dbReference>
<dbReference type="GO" id="GO:0008270">
    <property type="term" value="F:zinc ion binding"/>
    <property type="evidence" value="ECO:0007669"/>
    <property type="project" value="InterPro"/>
</dbReference>
<organism evidence="8 9">
    <name type="scientific">Capronia epimyces CBS 606.96</name>
    <dbReference type="NCBI Taxonomy" id="1182542"/>
    <lineage>
        <taxon>Eukaryota</taxon>
        <taxon>Fungi</taxon>
        <taxon>Dikarya</taxon>
        <taxon>Ascomycota</taxon>
        <taxon>Pezizomycotina</taxon>
        <taxon>Eurotiomycetes</taxon>
        <taxon>Chaetothyriomycetidae</taxon>
        <taxon>Chaetothyriales</taxon>
        <taxon>Herpotrichiellaceae</taxon>
        <taxon>Capronia</taxon>
    </lineage>
</organism>
<feature type="compositionally biased region" description="Polar residues" evidence="6">
    <location>
        <begin position="692"/>
        <end position="718"/>
    </location>
</feature>
<feature type="region of interest" description="Disordered" evidence="6">
    <location>
        <begin position="1"/>
        <end position="35"/>
    </location>
</feature>
<evidence type="ECO:0000256" key="4">
    <source>
        <dbReference type="ARBA" id="ARBA00023163"/>
    </source>
</evidence>
<sequence length="831" mass="90981">MSSRPPSTSTSPYNEALGFGSDHAQGPSRKKMRKGTRSCLECRRRKIKCTFEPGRPAICNECYARGSTCIDQEHGDVHAYSQVTTDLPSYSLRERVTQLEDLVKQVLNRLPEKPSNTSSNSNSDSTSASDADRSHVDAQAAEVLKSLKGSWRQANAGAEESLLLPVGLRDDAPVLTLFDNAVITRKESQAVVSRAQYNKTKTLLAALNKLLPPPQDLETILDSSHEWWAIWRTIFPEMTDSRCETIKESVSHSLRSEKPAELAKIMLCIALSIHQLPADFDWSQLSIKEEPAALMERYIATVDKLITSDDEIAATIDGIECMMLEAKYHINMGRPRRAWLLFHRAIAFAQLLGFHRLPSQVDKTSSDYRRSVVIWCHLIIGDRYLALLLGLPYSVADAFVTPHIPSAAGVSSPAEAIGGETYVAMMLPILTRINDRNQSVTPMGYSATLRLDQELEELYGTRDASWWSIDVIPGIPTEAHFERLQAQFLHHQARVLLHMPFMLRSSADKRYQYSHSAALEGAREMIRIYDALRTNKDVGPFICKLVDFQAFTAAMLLLLNLCGYAQQHRGNSGQPVDLEQDQADSQLIDQAVTLLKHAATEPGGVVAAQSAQALEMLARVRQGCDEADLKQCRSESVQVSIPYFGTISIGLGKNFVPIKPGTYVRGTAGASLTNTSNPAKCVSHMGLPTPPSISSGSTQQSPLSTTIDNPHSQASAPQAQRLPIYESTTYIAPGLEHAWPDSDDPFVTFDSFMAFPSGPSDGMTGTSGFAPQPTSQSPHGSATHDLNADAAARGLGHVPGQGYSFGSNPFGQVPVDLDQGWNWFGVDAPSS</sequence>
<dbReference type="Pfam" id="PF04082">
    <property type="entry name" value="Fungal_trans"/>
    <property type="match status" value="1"/>
</dbReference>
<feature type="compositionally biased region" description="Low complexity" evidence="6">
    <location>
        <begin position="115"/>
        <end position="129"/>
    </location>
</feature>
<protein>
    <recommendedName>
        <fullName evidence="7">Zn(2)-C6 fungal-type domain-containing protein</fullName>
    </recommendedName>
</protein>
<feature type="region of interest" description="Disordered" evidence="6">
    <location>
        <begin position="109"/>
        <end position="135"/>
    </location>
</feature>
<name>W9YR21_9EURO</name>
<dbReference type="SMART" id="SM00066">
    <property type="entry name" value="GAL4"/>
    <property type="match status" value="1"/>
</dbReference>
<dbReference type="Proteomes" id="UP000019478">
    <property type="component" value="Unassembled WGS sequence"/>
</dbReference>
<comment type="caution">
    <text evidence="8">The sequence shown here is derived from an EMBL/GenBank/DDBJ whole genome shotgun (WGS) entry which is preliminary data.</text>
</comment>
<keyword evidence="9" id="KW-1185">Reference proteome</keyword>
<dbReference type="STRING" id="1182542.W9YR21"/>
<evidence type="ECO:0000256" key="6">
    <source>
        <dbReference type="SAM" id="MobiDB-lite"/>
    </source>
</evidence>
<evidence type="ECO:0000313" key="9">
    <source>
        <dbReference type="Proteomes" id="UP000019478"/>
    </source>
</evidence>
<dbReference type="PANTHER" id="PTHR47840">
    <property type="entry name" value="ZN(II)2CYS6 TRANSCRIPTION FACTOR (EUROFUNG)-RELATED"/>
    <property type="match status" value="1"/>
</dbReference>
<keyword evidence="1" id="KW-0479">Metal-binding</keyword>
<evidence type="ECO:0000259" key="7">
    <source>
        <dbReference type="PROSITE" id="PS50048"/>
    </source>
</evidence>
<dbReference type="GO" id="GO:0000981">
    <property type="term" value="F:DNA-binding transcription factor activity, RNA polymerase II-specific"/>
    <property type="evidence" value="ECO:0007669"/>
    <property type="project" value="InterPro"/>
</dbReference>
<dbReference type="InterPro" id="IPR001138">
    <property type="entry name" value="Zn2Cys6_DnaBD"/>
</dbReference>
<keyword evidence="4" id="KW-0804">Transcription</keyword>
<dbReference type="HOGENOM" id="CLU_004804_2_2_1"/>
<evidence type="ECO:0000313" key="8">
    <source>
        <dbReference type="EMBL" id="EXJ92120.1"/>
    </source>
</evidence>
<dbReference type="CDD" id="cd00067">
    <property type="entry name" value="GAL4"/>
    <property type="match status" value="1"/>
</dbReference>
<dbReference type="PANTHER" id="PTHR47840:SF1">
    <property type="entry name" value="ZN(II)2CYS6 TRANSCRIPTION FACTOR (EUROFUNG)"/>
    <property type="match status" value="1"/>
</dbReference>
<dbReference type="OrthoDB" id="6509908at2759"/>